<protein>
    <submittedName>
        <fullName evidence="2">Uncharacterized protein</fullName>
    </submittedName>
</protein>
<evidence type="ECO:0000313" key="3">
    <source>
        <dbReference type="Proteomes" id="UP000092668"/>
    </source>
</evidence>
<feature type="compositionally biased region" description="Gly residues" evidence="1">
    <location>
        <begin position="88"/>
        <end position="101"/>
    </location>
</feature>
<feature type="region of interest" description="Disordered" evidence="1">
    <location>
        <begin position="77"/>
        <end position="107"/>
    </location>
</feature>
<accession>A0A1B8S8M7</accession>
<comment type="caution">
    <text evidence="2">The sequence shown here is derived from an EMBL/GenBank/DDBJ whole genome shotgun (WGS) entry which is preliminary data.</text>
</comment>
<sequence>MTAASAAQADEFDWIADLFDPLFSGPALGEALDWTTMVDQWLYEPLHTSMENWISSDFGAMVNGWINTSAGQFLIGDGTDGTAENPDGGNGGLWFGDGGNGWDSTET</sequence>
<proteinExistence type="predicted"/>
<evidence type="ECO:0000256" key="1">
    <source>
        <dbReference type="SAM" id="MobiDB-lite"/>
    </source>
</evidence>
<evidence type="ECO:0000313" key="2">
    <source>
        <dbReference type="EMBL" id="OBY29093.1"/>
    </source>
</evidence>
<dbReference type="AlphaFoldDB" id="A0A1B8S8M7"/>
<dbReference type="Proteomes" id="UP000092668">
    <property type="component" value="Unassembled WGS sequence"/>
</dbReference>
<keyword evidence="3" id="KW-1185">Reference proteome</keyword>
<dbReference type="EMBL" id="LFOE01000191">
    <property type="protein sequence ID" value="OBY29093.1"/>
    <property type="molecule type" value="Genomic_DNA"/>
</dbReference>
<reference evidence="2 3" key="1">
    <citation type="submission" date="2015-06" db="EMBL/GenBank/DDBJ databases">
        <title>Genome sequence of Mycobacterium kumamotonense strain Roo.</title>
        <authorList>
            <person name="Greninger A.L."/>
            <person name="Cunningham G."/>
            <person name="Miller S."/>
        </authorList>
    </citation>
    <scope>NUCLEOTIDE SEQUENCE [LARGE SCALE GENOMIC DNA]</scope>
    <source>
        <strain evidence="2 3">Roo</strain>
    </source>
</reference>
<feature type="non-terminal residue" evidence="2">
    <location>
        <position position="107"/>
    </location>
</feature>
<gene>
    <name evidence="2" type="ORF">ACT18_24960</name>
</gene>
<name>A0A1B8S8M7_9MYCO</name>
<organism evidence="2 3">
    <name type="scientific">Mycolicibacter kumamotonensis</name>
    <dbReference type="NCBI Taxonomy" id="354243"/>
    <lineage>
        <taxon>Bacteria</taxon>
        <taxon>Bacillati</taxon>
        <taxon>Actinomycetota</taxon>
        <taxon>Actinomycetes</taxon>
        <taxon>Mycobacteriales</taxon>
        <taxon>Mycobacteriaceae</taxon>
        <taxon>Mycolicibacter</taxon>
    </lineage>
</organism>